<evidence type="ECO:0000256" key="1">
    <source>
        <dbReference type="SAM" id="MobiDB-lite"/>
    </source>
</evidence>
<gene>
    <name evidence="2" type="ORF">ACEZDB_00860</name>
</gene>
<dbReference type="RefSeq" id="WP_380547602.1">
    <property type="nucleotide sequence ID" value="NZ_JBHEZY010000001.1"/>
</dbReference>
<dbReference type="InterPro" id="IPR011990">
    <property type="entry name" value="TPR-like_helical_dom_sf"/>
</dbReference>
<evidence type="ECO:0008006" key="4">
    <source>
        <dbReference type="Google" id="ProtNLM"/>
    </source>
</evidence>
<organism evidence="2 3">
    <name type="scientific">Streptacidiphilus alkalitolerans</name>
    <dbReference type="NCBI Taxonomy" id="3342712"/>
    <lineage>
        <taxon>Bacteria</taxon>
        <taxon>Bacillati</taxon>
        <taxon>Actinomycetota</taxon>
        <taxon>Actinomycetes</taxon>
        <taxon>Kitasatosporales</taxon>
        <taxon>Streptomycetaceae</taxon>
        <taxon>Streptacidiphilus</taxon>
    </lineage>
</organism>
<dbReference type="InterPro" id="IPR019734">
    <property type="entry name" value="TPR_rpt"/>
</dbReference>
<feature type="region of interest" description="Disordered" evidence="1">
    <location>
        <begin position="762"/>
        <end position="782"/>
    </location>
</feature>
<accession>A0ABV6WTA3</accession>
<reference evidence="2 3" key="1">
    <citation type="submission" date="2024-09" db="EMBL/GenBank/DDBJ databases">
        <authorList>
            <person name="Lee S.D."/>
        </authorList>
    </citation>
    <scope>NUCLEOTIDE SEQUENCE [LARGE SCALE GENOMIC DNA]</scope>
    <source>
        <strain evidence="2 3">N1-3</strain>
    </source>
</reference>
<evidence type="ECO:0000313" key="2">
    <source>
        <dbReference type="EMBL" id="MFC1429211.1"/>
    </source>
</evidence>
<dbReference type="EMBL" id="JBHEZY010000001">
    <property type="protein sequence ID" value="MFC1429211.1"/>
    <property type="molecule type" value="Genomic_DNA"/>
</dbReference>
<dbReference type="Gene3D" id="1.25.40.10">
    <property type="entry name" value="Tetratricopeptide repeat domain"/>
    <property type="match status" value="2"/>
</dbReference>
<dbReference type="SMART" id="SM00028">
    <property type="entry name" value="TPR"/>
    <property type="match status" value="4"/>
</dbReference>
<sequence>MTAPTTRDEFFLALRENRERPKGRATAAVAEELVEAAEEFGDPEVTVSALVELMSAYHGSGETVKYPVAFARLLGLWDENPKAFDESEVRRLFWFFKWVANGLLSTPDVPLASIRGWIAEMRRRYQEAGHGLQPVYAQEYSLAQQLGEREELAYELWATRGRTEFTDCEACEARDRANHHIRCGDDRKALAELQPTFDGRRSCDEEPHNSQALALLPLLRLGRSDDARAAHLTGYRKVRGKEAELNAVGRHLEFCALTGNEARGLELLAQNRSLFDFTASLASRLSFLTAVQLLLARLVDTGHGQLPCAGPLGTEWTVASLRDAVAGQADELASRFDTRNGNDTVSARRRERLAAQPLAAQLNLGVQTSALAEPAAGAAAGTAPTVSSTASATASAAVSSTAEIPQDFAELVAEVRRLDRENHPGSRLLWDALLERAADEGDAVDDLLRGEIASELAHRATKQQDWDACAARLREAVEHYTRAHQAEGGDETGPAGSSARMLASESRLAWCEATRDDVTDAAAAAEAAWPVFDDLLARFEILMAAGFDTEEARRDALGRKLVVRQSRVLTARHALLHTDAPEQHTRWAEQFTAEAQALIAEGDSTDRATQVSLAHEVLAEYQATHGAPVEGEASARRAIEIFTAWDWPWRMPRGRLLLALALRSQGRNTEAMAEIERGLAEAPTDIPPDELTPLHRLLGDTALRAKQYPTAVRAFSEAAARLDREREPQQARSVRWELSRALRAQGSTADAVAVLETLVDQTGPDVANGTDSSDGEGQVPSSAEQLTAQIRVDLANSLLSLGEPREAAKEFLRLADAVSRWSEKGPLTSAAAGAAGALAAAGNWEAARAALERALASHAEAPSLPDLTDTLRTFAAEAIEARGAEAAEEALGYVDQADQLREESPDLAREQFLSVDVDVAQCSHTRGHVHAAAGRPEEALAAFEQAVAAYDRAGYAEAPARFESVRMAALVEGRALDRAPAARERLDKAAAEAQAAGLADAATTLRRLRDSLN</sequence>
<dbReference type="Proteomes" id="UP001592530">
    <property type="component" value="Unassembled WGS sequence"/>
</dbReference>
<comment type="caution">
    <text evidence="2">The sequence shown here is derived from an EMBL/GenBank/DDBJ whole genome shotgun (WGS) entry which is preliminary data.</text>
</comment>
<proteinExistence type="predicted"/>
<dbReference type="SUPFAM" id="SSF48452">
    <property type="entry name" value="TPR-like"/>
    <property type="match status" value="2"/>
</dbReference>
<evidence type="ECO:0000313" key="3">
    <source>
        <dbReference type="Proteomes" id="UP001592530"/>
    </source>
</evidence>
<name>A0ABV6WTA3_9ACTN</name>
<protein>
    <recommendedName>
        <fullName evidence="4">Tetratricopeptide repeat protein</fullName>
    </recommendedName>
</protein>